<proteinExistence type="predicted"/>
<dbReference type="InterPro" id="IPR043128">
    <property type="entry name" value="Rev_trsase/Diguanyl_cyclase"/>
</dbReference>
<keyword evidence="4" id="KW-1185">Reference proteome</keyword>
<reference evidence="3" key="2">
    <citation type="submission" date="2022-01" db="EMBL/GenBank/DDBJ databases">
        <authorList>
            <person name="Yamashiro T."/>
            <person name="Shiraishi A."/>
            <person name="Satake H."/>
            <person name="Nakayama K."/>
        </authorList>
    </citation>
    <scope>NUCLEOTIDE SEQUENCE</scope>
</reference>
<feature type="compositionally biased region" description="Basic and acidic residues" evidence="1">
    <location>
        <begin position="310"/>
        <end position="321"/>
    </location>
</feature>
<evidence type="ECO:0000313" key="3">
    <source>
        <dbReference type="EMBL" id="GJS71559.1"/>
    </source>
</evidence>
<dbReference type="Gene3D" id="3.30.70.270">
    <property type="match status" value="1"/>
</dbReference>
<accession>A0ABQ4Y1L7</accession>
<dbReference type="PANTHER" id="PTHR45835">
    <property type="entry name" value="YALI0A06105P"/>
    <property type="match status" value="1"/>
</dbReference>
<comment type="caution">
    <text evidence="3">The sequence shown here is derived from an EMBL/GenBank/DDBJ whole genome shotgun (WGS) entry which is preliminary data.</text>
</comment>
<dbReference type="SUPFAM" id="SSF56672">
    <property type="entry name" value="DNA/RNA polymerases"/>
    <property type="match status" value="1"/>
</dbReference>
<sequence length="321" mass="37565">MGSTRALCQEERLFDENVHAIWTDKCASNIHGLNEPADIKPYLDKFVIVFIDDILIYSKSEEEHEVHLKTILDLLEKEKLYAKFSKCEFWLKEVQFLGHVVNHDGIHVDPSKSEASKDLKAPTEWLRGLERHFEQRDDGEIYFFDRIWIPSVVAWLEEDIAEYVSRCLTCSKIKAEHQKPSGFLQQPEIPEWKWEKLTMDFITKLPKSSSGYDTIWVIVIEPDQVGTLLPIHRSECDSLILMAALQEGLVYYKRALIAPFDLLYGTTCNPPVIWTEVEKSAYDQNYARKRLEKIVQIKERLKTPRSRQKSYADKRRKPSEF</sequence>
<dbReference type="PANTHER" id="PTHR45835:SF103">
    <property type="entry name" value="RNA-DIRECTED DNA POLYMERASE"/>
    <property type="match status" value="1"/>
</dbReference>
<keyword evidence="3" id="KW-0695">RNA-directed DNA polymerase</keyword>
<dbReference type="EMBL" id="BQNB010010015">
    <property type="protein sequence ID" value="GJS71559.1"/>
    <property type="molecule type" value="Genomic_DNA"/>
</dbReference>
<protein>
    <submittedName>
        <fullName evidence="3">Reverse transcriptase domain-containing protein</fullName>
    </submittedName>
</protein>
<evidence type="ECO:0000256" key="1">
    <source>
        <dbReference type="SAM" id="MobiDB-lite"/>
    </source>
</evidence>
<feature type="domain" description="Reverse transcriptase" evidence="2">
    <location>
        <begin position="41"/>
        <end position="100"/>
    </location>
</feature>
<dbReference type="GO" id="GO:0003964">
    <property type="term" value="F:RNA-directed DNA polymerase activity"/>
    <property type="evidence" value="ECO:0007669"/>
    <property type="project" value="UniProtKB-KW"/>
</dbReference>
<dbReference type="InterPro" id="IPR043502">
    <property type="entry name" value="DNA/RNA_pol_sf"/>
</dbReference>
<evidence type="ECO:0000259" key="2">
    <source>
        <dbReference type="Pfam" id="PF00078"/>
    </source>
</evidence>
<keyword evidence="3" id="KW-0808">Transferase</keyword>
<feature type="region of interest" description="Disordered" evidence="1">
    <location>
        <begin position="301"/>
        <end position="321"/>
    </location>
</feature>
<gene>
    <name evidence="3" type="ORF">Tco_0704400</name>
</gene>
<dbReference type="InterPro" id="IPR000477">
    <property type="entry name" value="RT_dom"/>
</dbReference>
<keyword evidence="3" id="KW-0548">Nucleotidyltransferase</keyword>
<dbReference type="Proteomes" id="UP001151760">
    <property type="component" value="Unassembled WGS sequence"/>
</dbReference>
<evidence type="ECO:0000313" key="4">
    <source>
        <dbReference type="Proteomes" id="UP001151760"/>
    </source>
</evidence>
<name>A0ABQ4Y1L7_9ASTR</name>
<dbReference type="CDD" id="cd01647">
    <property type="entry name" value="RT_LTR"/>
    <property type="match status" value="1"/>
</dbReference>
<organism evidence="3 4">
    <name type="scientific">Tanacetum coccineum</name>
    <dbReference type="NCBI Taxonomy" id="301880"/>
    <lineage>
        <taxon>Eukaryota</taxon>
        <taxon>Viridiplantae</taxon>
        <taxon>Streptophyta</taxon>
        <taxon>Embryophyta</taxon>
        <taxon>Tracheophyta</taxon>
        <taxon>Spermatophyta</taxon>
        <taxon>Magnoliopsida</taxon>
        <taxon>eudicotyledons</taxon>
        <taxon>Gunneridae</taxon>
        <taxon>Pentapetalae</taxon>
        <taxon>asterids</taxon>
        <taxon>campanulids</taxon>
        <taxon>Asterales</taxon>
        <taxon>Asteraceae</taxon>
        <taxon>Asteroideae</taxon>
        <taxon>Anthemideae</taxon>
        <taxon>Anthemidinae</taxon>
        <taxon>Tanacetum</taxon>
    </lineage>
</organism>
<dbReference type="Pfam" id="PF00078">
    <property type="entry name" value="RVT_1"/>
    <property type="match status" value="1"/>
</dbReference>
<reference evidence="3" key="1">
    <citation type="journal article" date="2022" name="Int. J. Mol. Sci.">
        <title>Draft Genome of Tanacetum Coccineum: Genomic Comparison of Closely Related Tanacetum-Family Plants.</title>
        <authorList>
            <person name="Yamashiro T."/>
            <person name="Shiraishi A."/>
            <person name="Nakayama K."/>
            <person name="Satake H."/>
        </authorList>
    </citation>
    <scope>NUCLEOTIDE SEQUENCE</scope>
</reference>